<keyword evidence="4" id="KW-1185">Reference proteome</keyword>
<dbReference type="EMBL" id="CP036426">
    <property type="protein sequence ID" value="QDV37887.1"/>
    <property type="molecule type" value="Genomic_DNA"/>
</dbReference>
<sequence precursor="true">MRNAITLGLGLATSLALAPAAPAQDREEALTAKQVDDPGLPDTYVGFYKIVSGEDDGEPLPADRIGTHLVRITESLITVLDADENTLYACEYALKPAEGEKPDRLDMENTGGPPGTIGDTARGIIRKGTNDEGRPFVMLCYRTIGDDYPDDFTTRADSETNLFVLEPIPDPAKGGAEPKN</sequence>
<evidence type="ECO:0000313" key="4">
    <source>
        <dbReference type="Proteomes" id="UP000317835"/>
    </source>
</evidence>
<name>A0A518HAP9_9BACT</name>
<dbReference type="AlphaFoldDB" id="A0A518HAP9"/>
<proteinExistence type="predicted"/>
<feature type="region of interest" description="Disordered" evidence="1">
    <location>
        <begin position="101"/>
        <end position="128"/>
    </location>
</feature>
<gene>
    <name evidence="3" type="ORF">ElP_58340</name>
</gene>
<feature type="chain" id="PRO_5021965799" evidence="2">
    <location>
        <begin position="24"/>
        <end position="180"/>
    </location>
</feature>
<evidence type="ECO:0000256" key="1">
    <source>
        <dbReference type="SAM" id="MobiDB-lite"/>
    </source>
</evidence>
<evidence type="ECO:0000256" key="2">
    <source>
        <dbReference type="SAM" id="SignalP"/>
    </source>
</evidence>
<organism evidence="3 4">
    <name type="scientific">Tautonia plasticadhaerens</name>
    <dbReference type="NCBI Taxonomy" id="2527974"/>
    <lineage>
        <taxon>Bacteria</taxon>
        <taxon>Pseudomonadati</taxon>
        <taxon>Planctomycetota</taxon>
        <taxon>Planctomycetia</taxon>
        <taxon>Isosphaerales</taxon>
        <taxon>Isosphaeraceae</taxon>
        <taxon>Tautonia</taxon>
    </lineage>
</organism>
<dbReference type="OrthoDB" id="290190at2"/>
<reference evidence="3 4" key="1">
    <citation type="submission" date="2019-02" db="EMBL/GenBank/DDBJ databases">
        <title>Deep-cultivation of Planctomycetes and their phenomic and genomic characterization uncovers novel biology.</title>
        <authorList>
            <person name="Wiegand S."/>
            <person name="Jogler M."/>
            <person name="Boedeker C."/>
            <person name="Pinto D."/>
            <person name="Vollmers J."/>
            <person name="Rivas-Marin E."/>
            <person name="Kohn T."/>
            <person name="Peeters S.H."/>
            <person name="Heuer A."/>
            <person name="Rast P."/>
            <person name="Oberbeckmann S."/>
            <person name="Bunk B."/>
            <person name="Jeske O."/>
            <person name="Meyerdierks A."/>
            <person name="Storesund J.E."/>
            <person name="Kallscheuer N."/>
            <person name="Luecker S."/>
            <person name="Lage O.M."/>
            <person name="Pohl T."/>
            <person name="Merkel B.J."/>
            <person name="Hornburger P."/>
            <person name="Mueller R.-W."/>
            <person name="Bruemmer F."/>
            <person name="Labrenz M."/>
            <person name="Spormann A.M."/>
            <person name="Op den Camp H."/>
            <person name="Overmann J."/>
            <person name="Amann R."/>
            <person name="Jetten M.S.M."/>
            <person name="Mascher T."/>
            <person name="Medema M.H."/>
            <person name="Devos D.P."/>
            <person name="Kaster A.-K."/>
            <person name="Ovreas L."/>
            <person name="Rohde M."/>
            <person name="Galperin M.Y."/>
            <person name="Jogler C."/>
        </authorList>
    </citation>
    <scope>NUCLEOTIDE SEQUENCE [LARGE SCALE GENOMIC DNA]</scope>
    <source>
        <strain evidence="3 4">ElP</strain>
    </source>
</reference>
<dbReference type="RefSeq" id="WP_145275987.1">
    <property type="nucleotide sequence ID" value="NZ_CP036426.1"/>
</dbReference>
<dbReference type="Proteomes" id="UP000317835">
    <property type="component" value="Chromosome"/>
</dbReference>
<dbReference type="KEGG" id="tpla:ElP_58340"/>
<feature type="signal peptide" evidence="2">
    <location>
        <begin position="1"/>
        <end position="23"/>
    </location>
</feature>
<evidence type="ECO:0000313" key="3">
    <source>
        <dbReference type="EMBL" id="QDV37887.1"/>
    </source>
</evidence>
<accession>A0A518HAP9</accession>
<protein>
    <submittedName>
        <fullName evidence="3">Uncharacterized protein</fullName>
    </submittedName>
</protein>
<keyword evidence="2" id="KW-0732">Signal</keyword>